<gene>
    <name evidence="2" type="ORF">JTE90_003212</name>
</gene>
<dbReference type="AlphaFoldDB" id="A0AAV6TM98"/>
<accession>A0AAV6TM98</accession>
<dbReference type="EMBL" id="JAFNEN010002075">
    <property type="protein sequence ID" value="KAG8173085.1"/>
    <property type="molecule type" value="Genomic_DNA"/>
</dbReference>
<feature type="region of interest" description="Disordered" evidence="1">
    <location>
        <begin position="33"/>
        <end position="85"/>
    </location>
</feature>
<keyword evidence="3" id="KW-1185">Reference proteome</keyword>
<comment type="caution">
    <text evidence="2">The sequence shown here is derived from an EMBL/GenBank/DDBJ whole genome shotgun (WGS) entry which is preliminary data.</text>
</comment>
<protein>
    <submittedName>
        <fullName evidence="2">Uncharacterized protein</fullName>
    </submittedName>
</protein>
<evidence type="ECO:0000313" key="3">
    <source>
        <dbReference type="Proteomes" id="UP000827092"/>
    </source>
</evidence>
<feature type="compositionally biased region" description="Basic residues" evidence="1">
    <location>
        <begin position="33"/>
        <end position="42"/>
    </location>
</feature>
<name>A0AAV6TM98_9ARAC</name>
<evidence type="ECO:0000313" key="2">
    <source>
        <dbReference type="EMBL" id="KAG8173085.1"/>
    </source>
</evidence>
<evidence type="ECO:0000256" key="1">
    <source>
        <dbReference type="SAM" id="MobiDB-lite"/>
    </source>
</evidence>
<organism evidence="2 3">
    <name type="scientific">Oedothorax gibbosus</name>
    <dbReference type="NCBI Taxonomy" id="931172"/>
    <lineage>
        <taxon>Eukaryota</taxon>
        <taxon>Metazoa</taxon>
        <taxon>Ecdysozoa</taxon>
        <taxon>Arthropoda</taxon>
        <taxon>Chelicerata</taxon>
        <taxon>Arachnida</taxon>
        <taxon>Araneae</taxon>
        <taxon>Araneomorphae</taxon>
        <taxon>Entelegynae</taxon>
        <taxon>Araneoidea</taxon>
        <taxon>Linyphiidae</taxon>
        <taxon>Erigoninae</taxon>
        <taxon>Oedothorax</taxon>
    </lineage>
</organism>
<sequence length="85" mass="9648">MKNPPTRMTKQSSSHLCASILLFWRRRRTAATRRLSPKRVRRLRDPGAHRPKRPGLNRPSHARGGSPGMKSTTSSKRVLGIIYGF</sequence>
<reference evidence="2 3" key="1">
    <citation type="journal article" date="2022" name="Nat. Ecol. Evol.">
        <title>A masculinizing supergene underlies an exaggerated male reproductive morph in a spider.</title>
        <authorList>
            <person name="Hendrickx F."/>
            <person name="De Corte Z."/>
            <person name="Sonet G."/>
            <person name="Van Belleghem S.M."/>
            <person name="Kostlbacher S."/>
            <person name="Vangestel C."/>
        </authorList>
    </citation>
    <scope>NUCLEOTIDE SEQUENCE [LARGE SCALE GENOMIC DNA]</scope>
    <source>
        <strain evidence="2">W744_W776</strain>
    </source>
</reference>
<proteinExistence type="predicted"/>
<dbReference type="Proteomes" id="UP000827092">
    <property type="component" value="Unassembled WGS sequence"/>
</dbReference>